<proteinExistence type="inferred from homology"/>
<organism evidence="3 4">
    <name type="scientific">Ectocarpus siliculosus</name>
    <name type="common">Brown alga</name>
    <name type="synonym">Conferva siliculosa</name>
    <dbReference type="NCBI Taxonomy" id="2880"/>
    <lineage>
        <taxon>Eukaryota</taxon>
        <taxon>Sar</taxon>
        <taxon>Stramenopiles</taxon>
        <taxon>Ochrophyta</taxon>
        <taxon>PX clade</taxon>
        <taxon>Phaeophyceae</taxon>
        <taxon>Ectocarpales</taxon>
        <taxon>Ectocarpaceae</taxon>
        <taxon>Ectocarpus</taxon>
    </lineage>
</organism>
<comment type="similarity">
    <text evidence="1">Belongs to the amidase family.</text>
</comment>
<dbReference type="OMA" id="RNIDHAP"/>
<protein>
    <submittedName>
        <fullName evidence="3">Glutamyl tRNA amidotransferase, subunit A, n-terminal region</fullName>
    </submittedName>
</protein>
<accession>D8LTD3</accession>
<dbReference type="EMBL" id="FN649056">
    <property type="protein sequence ID" value="CBN78043.1"/>
    <property type="molecule type" value="Genomic_DNA"/>
</dbReference>
<evidence type="ECO:0000259" key="2">
    <source>
        <dbReference type="Pfam" id="PF01425"/>
    </source>
</evidence>
<dbReference type="OrthoDB" id="421993at2759"/>
<dbReference type="STRING" id="2880.D8LTD3"/>
<evidence type="ECO:0000313" key="4">
    <source>
        <dbReference type="Proteomes" id="UP000002630"/>
    </source>
</evidence>
<dbReference type="Gene3D" id="3.90.1300.10">
    <property type="entry name" value="Amidase signature (AS) domain"/>
    <property type="match status" value="1"/>
</dbReference>
<name>D8LTD3_ECTSI</name>
<dbReference type="PANTHER" id="PTHR11895:SF7">
    <property type="entry name" value="GLUTAMYL-TRNA(GLN) AMIDOTRANSFERASE SUBUNIT A, MITOCHONDRIAL"/>
    <property type="match status" value="1"/>
</dbReference>
<reference evidence="3 4" key="1">
    <citation type="journal article" date="2010" name="Nature">
        <title>The Ectocarpus genome and the independent evolution of multicellularity in brown algae.</title>
        <authorList>
            <person name="Cock J.M."/>
            <person name="Sterck L."/>
            <person name="Rouze P."/>
            <person name="Scornet D."/>
            <person name="Allen A.E."/>
            <person name="Amoutzias G."/>
            <person name="Anthouard V."/>
            <person name="Artiguenave F."/>
            <person name="Aury J.M."/>
            <person name="Badger J.H."/>
            <person name="Beszteri B."/>
            <person name="Billiau K."/>
            <person name="Bonnet E."/>
            <person name="Bothwell J.H."/>
            <person name="Bowler C."/>
            <person name="Boyen C."/>
            <person name="Brownlee C."/>
            <person name="Carrano C.J."/>
            <person name="Charrier B."/>
            <person name="Cho G.Y."/>
            <person name="Coelho S.M."/>
            <person name="Collen J."/>
            <person name="Corre E."/>
            <person name="Da Silva C."/>
            <person name="Delage L."/>
            <person name="Delaroque N."/>
            <person name="Dittami S.M."/>
            <person name="Doulbeau S."/>
            <person name="Elias M."/>
            <person name="Farnham G."/>
            <person name="Gachon C.M."/>
            <person name="Gschloessl B."/>
            <person name="Heesch S."/>
            <person name="Jabbari K."/>
            <person name="Jubin C."/>
            <person name="Kawai H."/>
            <person name="Kimura K."/>
            <person name="Kloareg B."/>
            <person name="Kupper F.C."/>
            <person name="Lang D."/>
            <person name="Le Bail A."/>
            <person name="Leblanc C."/>
            <person name="Lerouge P."/>
            <person name="Lohr M."/>
            <person name="Lopez P.J."/>
            <person name="Martens C."/>
            <person name="Maumus F."/>
            <person name="Michel G."/>
            <person name="Miranda-Saavedra D."/>
            <person name="Morales J."/>
            <person name="Moreau H."/>
            <person name="Motomura T."/>
            <person name="Nagasato C."/>
            <person name="Napoli C.A."/>
            <person name="Nelson D.R."/>
            <person name="Nyvall-Collen P."/>
            <person name="Peters A.F."/>
            <person name="Pommier C."/>
            <person name="Potin P."/>
            <person name="Poulain J."/>
            <person name="Quesneville H."/>
            <person name="Read B."/>
            <person name="Rensing S.A."/>
            <person name="Ritter A."/>
            <person name="Rousvoal S."/>
            <person name="Samanta M."/>
            <person name="Samson G."/>
            <person name="Schroeder D.C."/>
            <person name="Segurens B."/>
            <person name="Strittmatter M."/>
            <person name="Tonon T."/>
            <person name="Tregear J.W."/>
            <person name="Valentin K."/>
            <person name="von Dassow P."/>
            <person name="Yamagishi T."/>
            <person name="Van de Peer Y."/>
            <person name="Wincker P."/>
        </authorList>
    </citation>
    <scope>NUCLEOTIDE SEQUENCE [LARGE SCALE GENOMIC DNA]</scope>
    <source>
        <strain evidence="4">Ec32 / CCAP1310/4</strain>
    </source>
</reference>
<dbReference type="InterPro" id="IPR000120">
    <property type="entry name" value="Amidase"/>
</dbReference>
<evidence type="ECO:0000256" key="1">
    <source>
        <dbReference type="ARBA" id="ARBA00009199"/>
    </source>
</evidence>
<keyword evidence="4" id="KW-1185">Reference proteome</keyword>
<dbReference type="SUPFAM" id="SSF75304">
    <property type="entry name" value="Amidase signature (AS) enzymes"/>
    <property type="match status" value="1"/>
</dbReference>
<dbReference type="InterPro" id="IPR036928">
    <property type="entry name" value="AS_sf"/>
</dbReference>
<dbReference type="PROSITE" id="PS00571">
    <property type="entry name" value="AMIDASES"/>
    <property type="match status" value="1"/>
</dbReference>
<dbReference type="eggNOG" id="KOG1211">
    <property type="taxonomic scope" value="Eukaryota"/>
</dbReference>
<gene>
    <name evidence="3" type="ORF">Esi_0082_0071</name>
</gene>
<dbReference type="GO" id="GO:0016740">
    <property type="term" value="F:transferase activity"/>
    <property type="evidence" value="ECO:0007669"/>
    <property type="project" value="UniProtKB-KW"/>
</dbReference>
<dbReference type="InterPro" id="IPR020556">
    <property type="entry name" value="Amidase_CS"/>
</dbReference>
<dbReference type="PANTHER" id="PTHR11895">
    <property type="entry name" value="TRANSAMIDASE"/>
    <property type="match status" value="1"/>
</dbReference>
<dbReference type="Pfam" id="PF01425">
    <property type="entry name" value="Amidase"/>
    <property type="match status" value="1"/>
</dbReference>
<dbReference type="InParanoid" id="D8LTD3"/>
<evidence type="ECO:0000313" key="3">
    <source>
        <dbReference type="EMBL" id="CBN78043.1"/>
    </source>
</evidence>
<sequence length="357" mass="36558">MSMSTGPSPLLEAAEAVRSGRVSSEELVTQALKRLEEVEGDVGAFLSVQGRAAVDTARSIDRKVAEGCKETLALPLLGVPMGVKDNLCTAGVPTTAASRILEGYRPSYDASAVSKLKLAGGIALGKTNMDEYGMGSTTETSAFQVTRNPRNIDHAPGGSSGGSAAAVAAGVVTGALGTDTGGSVRQPASWCGVVGLKPTYGRLSRKGLIAYASSTDCIGPIASSVADCAALLGAVAGEDRAGDSTALQQPVPDYTALLKESAASGGSRPLEGIKMGVIREALVERVQPDVAAAVKEAIDTMASLGAEVTEVSLPSLPEQCAAYYVTALSEASANLARFDGIRYGLHDQYEGDVYIQQ</sequence>
<dbReference type="GO" id="GO:0050567">
    <property type="term" value="F:glutaminyl-tRNA synthase (glutamine-hydrolyzing) activity"/>
    <property type="evidence" value="ECO:0007669"/>
    <property type="project" value="TreeGrafter"/>
</dbReference>
<dbReference type="Proteomes" id="UP000002630">
    <property type="component" value="Linkage Group LG15"/>
</dbReference>
<dbReference type="EMBL" id="FN649740">
    <property type="protein sequence ID" value="CBN78043.1"/>
    <property type="molecule type" value="Genomic_DNA"/>
</dbReference>
<dbReference type="AlphaFoldDB" id="D8LTD3"/>
<dbReference type="InterPro" id="IPR023631">
    <property type="entry name" value="Amidase_dom"/>
</dbReference>
<feature type="domain" description="Amidase" evidence="2">
    <location>
        <begin position="26"/>
        <end position="344"/>
    </location>
</feature>